<feature type="compositionally biased region" description="Acidic residues" evidence="1">
    <location>
        <begin position="248"/>
        <end position="257"/>
    </location>
</feature>
<comment type="caution">
    <text evidence="2">The sequence shown here is derived from an EMBL/GenBank/DDBJ whole genome shotgun (WGS) entry which is preliminary data.</text>
</comment>
<feature type="region of interest" description="Disordered" evidence="1">
    <location>
        <begin position="80"/>
        <end position="99"/>
    </location>
</feature>
<feature type="compositionally biased region" description="Basic and acidic residues" evidence="1">
    <location>
        <begin position="84"/>
        <end position="93"/>
    </location>
</feature>
<feature type="compositionally biased region" description="Basic residues" evidence="1">
    <location>
        <begin position="213"/>
        <end position="230"/>
    </location>
</feature>
<organism evidence="2 3">
    <name type="scientific">Prorocentrum cordatum</name>
    <dbReference type="NCBI Taxonomy" id="2364126"/>
    <lineage>
        <taxon>Eukaryota</taxon>
        <taxon>Sar</taxon>
        <taxon>Alveolata</taxon>
        <taxon>Dinophyceae</taxon>
        <taxon>Prorocentrales</taxon>
        <taxon>Prorocentraceae</taxon>
        <taxon>Prorocentrum</taxon>
    </lineage>
</organism>
<feature type="region of interest" description="Disordered" evidence="1">
    <location>
        <begin position="146"/>
        <end position="300"/>
    </location>
</feature>
<evidence type="ECO:0000313" key="3">
    <source>
        <dbReference type="Proteomes" id="UP001189429"/>
    </source>
</evidence>
<feature type="compositionally biased region" description="Basic residues" evidence="1">
    <location>
        <begin position="181"/>
        <end position="199"/>
    </location>
</feature>
<sequence>MAYEMPPALAPRLAPRPEAAALCRLGYAARRRRPIWGADVATLALRLRAALRPAAGAAPQRPAQRPVHADHLPDVVLRAAGQPRDGDALRPGDGDALYSRVQEGEPPAAAAGLQPLPQDKPTMEMQLQPLFAAAIHVPRPLTLRVPAHTPGEQDAAGRFQEEPPQVLPRSSWAQGALPARRPQRRRSAALTRHLARRARGGWQVASYSQPRQRSVRRWAGRRALTPRRRSPSNGLNDDGSAGAGATDDSSEIGESELQEQAKVPDDLDEDGVDAASLLQPDQEQAPCSSPRAAGGEGPGLLQPVGAQVHLIGLREATAFNGMSAVILTVVPAKAMYQVRMDDGLIRTVRAVNVRSGPGFAQGGDEAADVCHTIDEADISSGARGGEAKDGLLPSEPAASSTTVSQAVCGALDDEAMSSPASAPAHVVQGRVSMCIAEADLLDAAVPPVRCADSVIEARLAHRPPPCSGISHDFLLCRICSRSAHGRSGWR</sequence>
<protein>
    <submittedName>
        <fullName evidence="2">Uncharacterized protein</fullName>
    </submittedName>
</protein>
<reference evidence="2" key="1">
    <citation type="submission" date="2023-10" db="EMBL/GenBank/DDBJ databases">
        <authorList>
            <person name="Chen Y."/>
            <person name="Shah S."/>
            <person name="Dougan E. K."/>
            <person name="Thang M."/>
            <person name="Chan C."/>
        </authorList>
    </citation>
    <scope>NUCLEOTIDE SEQUENCE [LARGE SCALE GENOMIC DNA]</scope>
</reference>
<dbReference type="Proteomes" id="UP001189429">
    <property type="component" value="Unassembled WGS sequence"/>
</dbReference>
<proteinExistence type="predicted"/>
<feature type="region of interest" description="Disordered" evidence="1">
    <location>
        <begin position="379"/>
        <end position="398"/>
    </location>
</feature>
<feature type="compositionally biased region" description="Low complexity" evidence="1">
    <location>
        <begin position="237"/>
        <end position="247"/>
    </location>
</feature>
<evidence type="ECO:0000313" key="2">
    <source>
        <dbReference type="EMBL" id="CAK0825459.1"/>
    </source>
</evidence>
<dbReference type="EMBL" id="CAUYUJ010008951">
    <property type="protein sequence ID" value="CAK0825459.1"/>
    <property type="molecule type" value="Genomic_DNA"/>
</dbReference>
<keyword evidence="3" id="KW-1185">Reference proteome</keyword>
<gene>
    <name evidence="2" type="ORF">PCOR1329_LOCUS25582</name>
</gene>
<accession>A0ABN9S170</accession>
<evidence type="ECO:0000256" key="1">
    <source>
        <dbReference type="SAM" id="MobiDB-lite"/>
    </source>
</evidence>
<name>A0ABN9S170_9DINO</name>